<organism evidence="1">
    <name type="scientific">Trichodesmium erythraeum (strain IMS101)</name>
    <dbReference type="NCBI Taxonomy" id="203124"/>
    <lineage>
        <taxon>Bacteria</taxon>
        <taxon>Bacillati</taxon>
        <taxon>Cyanobacteriota</taxon>
        <taxon>Cyanophyceae</taxon>
        <taxon>Oscillatoriophycideae</taxon>
        <taxon>Oscillatoriales</taxon>
        <taxon>Microcoleaceae</taxon>
        <taxon>Trichodesmium</taxon>
    </lineage>
</organism>
<dbReference type="EMBL" id="CP000393">
    <property type="protein sequence ID" value="ABG53848.1"/>
    <property type="molecule type" value="Genomic_DNA"/>
</dbReference>
<dbReference type="HOGENOM" id="CLU_2262591_0_0_3"/>
<dbReference type="AlphaFoldDB" id="Q10V76"/>
<sequence>MNILGFYQDHIKQKLSPSQVVTLQILLYLISVHKTVQISKLTNYFQLPIKSERKRKLMRKIFNPKGIKFTYILVPFSQNNGKKSLQLYLRVSVDFRPHSVAKY</sequence>
<evidence type="ECO:0000313" key="1">
    <source>
        <dbReference type="EMBL" id="ABG53848.1"/>
    </source>
</evidence>
<reference evidence="1" key="1">
    <citation type="submission" date="2006-06" db="EMBL/GenBank/DDBJ databases">
        <title>Complete sequence of Trichodesmium erythraeum IMS101.</title>
        <authorList>
            <consortium name="US DOE Joint Genome Institute"/>
            <person name="Copeland A."/>
            <person name="Lucas S."/>
            <person name="Lapidus A."/>
            <person name="Barry K."/>
            <person name="Detter J.C."/>
            <person name="Glavina del Rio T."/>
            <person name="Hammon N."/>
            <person name="Israni S."/>
            <person name="Dalin E."/>
            <person name="Tice H."/>
            <person name="Pitluck S."/>
            <person name="Kiss H."/>
            <person name="Munk A.C."/>
            <person name="Brettin T."/>
            <person name="Bruce D."/>
            <person name="Han C."/>
            <person name="Tapia R."/>
            <person name="Gilna P."/>
            <person name="Schmutz J."/>
            <person name="Larimer F."/>
            <person name="Land M."/>
            <person name="Hauser L."/>
            <person name="Kyrpides N."/>
            <person name="Kim E."/>
            <person name="Richardson P."/>
        </authorList>
    </citation>
    <scope>NUCLEOTIDE SEQUENCE [LARGE SCALE GENOMIC DNA]</scope>
    <source>
        <strain evidence="1">IMS101</strain>
    </source>
</reference>
<gene>
    <name evidence="1" type="ordered locus">Tery_4932</name>
</gene>
<dbReference type="KEGG" id="ter:Tery_4932"/>
<accession>Q10V76</accession>
<proteinExistence type="predicted"/>
<protein>
    <submittedName>
        <fullName evidence="1">Uncharacterized protein</fullName>
    </submittedName>
</protein>
<name>Q10V76_TRIEI</name>
<dbReference type="eggNOG" id="COG3385">
    <property type="taxonomic scope" value="Bacteria"/>
</dbReference>